<accession>A0A0E9QQF5</accession>
<proteinExistence type="predicted"/>
<protein>
    <submittedName>
        <fullName evidence="2">Uncharacterized protein</fullName>
    </submittedName>
</protein>
<reference evidence="2" key="1">
    <citation type="submission" date="2014-11" db="EMBL/GenBank/DDBJ databases">
        <authorList>
            <person name="Amaro Gonzalez C."/>
        </authorList>
    </citation>
    <scope>NUCLEOTIDE SEQUENCE</scope>
</reference>
<name>A0A0E9QQF5_ANGAN</name>
<feature type="chain" id="PRO_5002431573" evidence="1">
    <location>
        <begin position="27"/>
        <end position="46"/>
    </location>
</feature>
<sequence length="46" mass="5117">MGFSMAFCSELAILFKMLMLNCCSLARLLGYRIACSLEEAMQCSCL</sequence>
<feature type="signal peptide" evidence="1">
    <location>
        <begin position="1"/>
        <end position="26"/>
    </location>
</feature>
<dbReference type="EMBL" id="GBXM01089401">
    <property type="protein sequence ID" value="JAH19176.1"/>
    <property type="molecule type" value="Transcribed_RNA"/>
</dbReference>
<evidence type="ECO:0000313" key="2">
    <source>
        <dbReference type="EMBL" id="JAH19176.1"/>
    </source>
</evidence>
<reference evidence="2" key="2">
    <citation type="journal article" date="2015" name="Fish Shellfish Immunol.">
        <title>Early steps in the European eel (Anguilla anguilla)-Vibrio vulnificus interaction in the gills: Role of the RtxA13 toxin.</title>
        <authorList>
            <person name="Callol A."/>
            <person name="Pajuelo D."/>
            <person name="Ebbesson L."/>
            <person name="Teles M."/>
            <person name="MacKenzie S."/>
            <person name="Amaro C."/>
        </authorList>
    </citation>
    <scope>NUCLEOTIDE SEQUENCE</scope>
</reference>
<keyword evidence="1" id="KW-0732">Signal</keyword>
<evidence type="ECO:0000256" key="1">
    <source>
        <dbReference type="SAM" id="SignalP"/>
    </source>
</evidence>
<dbReference type="AlphaFoldDB" id="A0A0E9QQF5"/>
<organism evidence="2">
    <name type="scientific">Anguilla anguilla</name>
    <name type="common">European freshwater eel</name>
    <name type="synonym">Muraena anguilla</name>
    <dbReference type="NCBI Taxonomy" id="7936"/>
    <lineage>
        <taxon>Eukaryota</taxon>
        <taxon>Metazoa</taxon>
        <taxon>Chordata</taxon>
        <taxon>Craniata</taxon>
        <taxon>Vertebrata</taxon>
        <taxon>Euteleostomi</taxon>
        <taxon>Actinopterygii</taxon>
        <taxon>Neopterygii</taxon>
        <taxon>Teleostei</taxon>
        <taxon>Anguilliformes</taxon>
        <taxon>Anguillidae</taxon>
        <taxon>Anguilla</taxon>
    </lineage>
</organism>